<keyword evidence="2" id="KW-0479">Metal-binding</keyword>
<dbReference type="EMBL" id="HE965806">
    <property type="protein sequence ID" value="CCJ54435.1"/>
    <property type="molecule type" value="Genomic_DNA"/>
</dbReference>
<dbReference type="GeneID" id="69600546"/>
<dbReference type="PANTHER" id="PTHR30468:SF1">
    <property type="entry name" value="ALPHA-KETOGLUTARATE-DEPENDENT SULFONATE DIOXYGENASE"/>
    <property type="match status" value="1"/>
</dbReference>
<dbReference type="KEGG" id="bbh:BN112_2518"/>
<dbReference type="InterPro" id="IPR051323">
    <property type="entry name" value="AtsK-like"/>
</dbReference>
<dbReference type="GO" id="GO:0000908">
    <property type="term" value="F:taurine dioxygenase activity"/>
    <property type="evidence" value="ECO:0007669"/>
    <property type="project" value="TreeGrafter"/>
</dbReference>
<dbReference type="Gene3D" id="3.60.130.10">
    <property type="entry name" value="Clavaminate synthase-like"/>
    <property type="match status" value="1"/>
</dbReference>
<feature type="region of interest" description="Disordered" evidence="6">
    <location>
        <begin position="88"/>
        <end position="111"/>
    </location>
</feature>
<organism evidence="8 9">
    <name type="scientific">Bordetella bronchiseptica 253</name>
    <dbReference type="NCBI Taxonomy" id="568707"/>
    <lineage>
        <taxon>Bacteria</taxon>
        <taxon>Pseudomonadati</taxon>
        <taxon>Pseudomonadota</taxon>
        <taxon>Betaproteobacteria</taxon>
        <taxon>Burkholderiales</taxon>
        <taxon>Alcaligenaceae</taxon>
        <taxon>Bordetella</taxon>
    </lineage>
</organism>
<dbReference type="InterPro" id="IPR042098">
    <property type="entry name" value="TauD-like_sf"/>
</dbReference>
<proteinExistence type="inferred from homology"/>
<protein>
    <submittedName>
        <fullName evidence="8">Putative taurine dioxygenase</fullName>
    </submittedName>
</protein>
<dbReference type="AlphaFoldDB" id="A0A0C6P4K1"/>
<dbReference type="OrthoDB" id="8893262at2"/>
<feature type="compositionally biased region" description="Polar residues" evidence="6">
    <location>
        <begin position="95"/>
        <end position="110"/>
    </location>
</feature>
<comment type="similarity">
    <text evidence="1">Belongs to the TfdA dioxygenase family.</text>
</comment>
<dbReference type="InterPro" id="IPR003819">
    <property type="entry name" value="TauD/TfdA-like"/>
</dbReference>
<evidence type="ECO:0000313" key="8">
    <source>
        <dbReference type="EMBL" id="CCJ54435.1"/>
    </source>
</evidence>
<dbReference type="GO" id="GO:0006790">
    <property type="term" value="P:sulfur compound metabolic process"/>
    <property type="evidence" value="ECO:0007669"/>
    <property type="project" value="TreeGrafter"/>
</dbReference>
<name>A0A0C6P4K1_BORBO</name>
<gene>
    <name evidence="8" type="ORF">BN112_2518</name>
</gene>
<accession>A0A0C6P4K1</accession>
<evidence type="ECO:0000313" key="9">
    <source>
        <dbReference type="Proteomes" id="UP000007564"/>
    </source>
</evidence>
<sequence length="302" mass="34257">MSDITVRPLGYAAGAAVSGIDLRQALQPEQLARLRAAWHEHLVLVFPGQDLNAPQLIDFTRHFGDVERNDSVPYYRDPDYPEVLLVTNKPRDGKPSQTRNTGRNWHSDLSYTDRPAKGSVLMCKEKPPVGGDTMFANMYQAYESLSAPFKRFVDGLHAVHDISLIKGFDRRDPEQTAALKRRNPPIAHPVVRIHPETGRKCLFVSDRVRTFVGMTEEESRPILDFLNRHATSPEFVYRHRWSVNDIVMWDNRCTLHIALPDFDQSKPRHMMRCSMLGEPSGYVIEDAPLDEQAARSAIAAVS</sequence>
<evidence type="ECO:0000256" key="2">
    <source>
        <dbReference type="ARBA" id="ARBA00022723"/>
    </source>
</evidence>
<keyword evidence="4" id="KW-0560">Oxidoreductase</keyword>
<feature type="domain" description="TauD/TfdA-like" evidence="7">
    <location>
        <begin position="6"/>
        <end position="273"/>
    </location>
</feature>
<evidence type="ECO:0000256" key="6">
    <source>
        <dbReference type="SAM" id="MobiDB-lite"/>
    </source>
</evidence>
<evidence type="ECO:0000256" key="4">
    <source>
        <dbReference type="ARBA" id="ARBA00023002"/>
    </source>
</evidence>
<keyword evidence="5" id="KW-0408">Iron</keyword>
<evidence type="ECO:0000256" key="1">
    <source>
        <dbReference type="ARBA" id="ARBA00005896"/>
    </source>
</evidence>
<dbReference type="PANTHER" id="PTHR30468">
    <property type="entry name" value="ALPHA-KETOGLUTARATE-DEPENDENT SULFONATE DIOXYGENASE"/>
    <property type="match status" value="1"/>
</dbReference>
<dbReference type="Pfam" id="PF02668">
    <property type="entry name" value="TauD"/>
    <property type="match status" value="1"/>
</dbReference>
<evidence type="ECO:0000256" key="3">
    <source>
        <dbReference type="ARBA" id="ARBA00022964"/>
    </source>
</evidence>
<evidence type="ECO:0000256" key="5">
    <source>
        <dbReference type="ARBA" id="ARBA00023004"/>
    </source>
</evidence>
<dbReference type="HOGENOM" id="CLU_036005_2_0_4"/>
<reference evidence="8 9" key="1">
    <citation type="journal article" date="2012" name="BMC Genomics">
        <title>Comparative genomics of the classical Bordetella subspecies: the evolution and exchange of virulence-associated diversity amongst closely related pathogens.</title>
        <authorList>
            <person name="Park J."/>
            <person name="Zhang Y."/>
            <person name="Buboltz A.M."/>
            <person name="Zhang X."/>
            <person name="Schuster S.C."/>
            <person name="Ahuja U."/>
            <person name="Liu M."/>
            <person name="Miller J.F."/>
            <person name="Sebaihia M."/>
            <person name="Bentley S.D."/>
            <person name="Parkhill J."/>
            <person name="Harvill E.T."/>
        </authorList>
    </citation>
    <scope>NUCLEOTIDE SEQUENCE [LARGE SCALE GENOMIC DNA]</scope>
    <source>
        <strain evidence="8 9">253</strain>
    </source>
</reference>
<dbReference type="GO" id="GO:0046872">
    <property type="term" value="F:metal ion binding"/>
    <property type="evidence" value="ECO:0007669"/>
    <property type="project" value="UniProtKB-KW"/>
</dbReference>
<dbReference type="SUPFAM" id="SSF51197">
    <property type="entry name" value="Clavaminate synthase-like"/>
    <property type="match status" value="1"/>
</dbReference>
<dbReference type="Proteomes" id="UP000007564">
    <property type="component" value="Chromosome"/>
</dbReference>
<dbReference type="GO" id="GO:0005737">
    <property type="term" value="C:cytoplasm"/>
    <property type="evidence" value="ECO:0007669"/>
    <property type="project" value="TreeGrafter"/>
</dbReference>
<dbReference type="RefSeq" id="WP_003808542.1">
    <property type="nucleotide sequence ID" value="NC_019382.1"/>
</dbReference>
<keyword evidence="3 8" id="KW-0223">Dioxygenase</keyword>
<evidence type="ECO:0000259" key="7">
    <source>
        <dbReference type="Pfam" id="PF02668"/>
    </source>
</evidence>